<organism evidence="1 2">
    <name type="scientific">Ditylenchus destructor</name>
    <dbReference type="NCBI Taxonomy" id="166010"/>
    <lineage>
        <taxon>Eukaryota</taxon>
        <taxon>Metazoa</taxon>
        <taxon>Ecdysozoa</taxon>
        <taxon>Nematoda</taxon>
        <taxon>Chromadorea</taxon>
        <taxon>Rhabditida</taxon>
        <taxon>Tylenchina</taxon>
        <taxon>Tylenchomorpha</taxon>
        <taxon>Sphaerularioidea</taxon>
        <taxon>Anguinidae</taxon>
        <taxon>Anguininae</taxon>
        <taxon>Ditylenchus</taxon>
    </lineage>
</organism>
<dbReference type="AlphaFoldDB" id="A0AAD4QVQ6"/>
<comment type="caution">
    <text evidence="1">The sequence shown here is derived from an EMBL/GenBank/DDBJ whole genome shotgun (WGS) entry which is preliminary data.</text>
</comment>
<gene>
    <name evidence="1" type="ORF">DdX_14325</name>
</gene>
<proteinExistence type="predicted"/>
<accession>A0AAD4QVQ6</accession>
<name>A0AAD4QVQ6_9BILA</name>
<dbReference type="EMBL" id="JAKKPZ010000069">
    <property type="protein sequence ID" value="KAI1704329.1"/>
    <property type="molecule type" value="Genomic_DNA"/>
</dbReference>
<sequence length="153" mass="17328">MCISNLWEAGSYNINPPLSKLAMCISNLWEAGSYNINPPLKLAMCISNLWEAGSYNINPPLKLAMCISNLWEAAVIEAIFDQYLHYVIFLQECPAISTSSVICHSSRYQLERLVSPSYIVTWMIRLSMKSTPRNAAPYNLSSHNFLSRRSFCP</sequence>
<keyword evidence="2" id="KW-1185">Reference proteome</keyword>
<reference evidence="1" key="1">
    <citation type="submission" date="2022-01" db="EMBL/GenBank/DDBJ databases">
        <title>Genome Sequence Resource for Two Populations of Ditylenchus destructor, the Migratory Endoparasitic Phytonematode.</title>
        <authorList>
            <person name="Zhang H."/>
            <person name="Lin R."/>
            <person name="Xie B."/>
        </authorList>
    </citation>
    <scope>NUCLEOTIDE SEQUENCE</scope>
    <source>
        <strain evidence="1">BazhouSP</strain>
    </source>
</reference>
<protein>
    <submittedName>
        <fullName evidence="1">Uncharacterized protein</fullName>
    </submittedName>
</protein>
<evidence type="ECO:0000313" key="2">
    <source>
        <dbReference type="Proteomes" id="UP001201812"/>
    </source>
</evidence>
<evidence type="ECO:0000313" key="1">
    <source>
        <dbReference type="EMBL" id="KAI1704329.1"/>
    </source>
</evidence>
<dbReference type="Proteomes" id="UP001201812">
    <property type="component" value="Unassembled WGS sequence"/>
</dbReference>